<dbReference type="Proteomes" id="UP000215086">
    <property type="component" value="Chromosome"/>
</dbReference>
<dbReference type="KEGG" id="ttf:THTE_3492"/>
<gene>
    <name evidence="1" type="ORF">THTE_3492</name>
</gene>
<dbReference type="AlphaFoldDB" id="A0A286RJG0"/>
<evidence type="ECO:0000313" key="2">
    <source>
        <dbReference type="Proteomes" id="UP000215086"/>
    </source>
</evidence>
<organism evidence="1 2">
    <name type="scientific">Thermogutta terrifontis</name>
    <dbReference type="NCBI Taxonomy" id="1331910"/>
    <lineage>
        <taxon>Bacteria</taxon>
        <taxon>Pseudomonadati</taxon>
        <taxon>Planctomycetota</taxon>
        <taxon>Planctomycetia</taxon>
        <taxon>Pirellulales</taxon>
        <taxon>Thermoguttaceae</taxon>
        <taxon>Thermogutta</taxon>
    </lineage>
</organism>
<accession>A0A286RJG0</accession>
<proteinExistence type="predicted"/>
<keyword evidence="2" id="KW-1185">Reference proteome</keyword>
<sequence>MHFPENEQNSSSSFGEGIWCDYERLDCRTRFRANLMPLAEKASTQRPIKHDEMDEWR</sequence>
<protein>
    <submittedName>
        <fullName evidence="1">Uncharacterized protein</fullName>
    </submittedName>
</protein>
<evidence type="ECO:0000313" key="1">
    <source>
        <dbReference type="EMBL" id="ASV76094.1"/>
    </source>
</evidence>
<reference evidence="1 2" key="1">
    <citation type="journal article" name="Front. Microbiol.">
        <title>Sugar Metabolism of the First Thermophilic Planctomycete Thermogutta terrifontis: Comparative Genomic and Transcriptomic Approaches.</title>
        <authorList>
            <person name="Elcheninov A.G."/>
            <person name="Menzel P."/>
            <person name="Gudbergsdottir S.R."/>
            <person name="Slesarev A.I."/>
            <person name="Kadnikov V.V."/>
            <person name="Krogh A."/>
            <person name="Bonch-Osmolovskaya E.A."/>
            <person name="Peng X."/>
            <person name="Kublanov I.V."/>
        </authorList>
    </citation>
    <scope>NUCLEOTIDE SEQUENCE [LARGE SCALE GENOMIC DNA]</scope>
    <source>
        <strain evidence="1 2">R1</strain>
    </source>
</reference>
<name>A0A286RJG0_9BACT</name>
<dbReference type="EMBL" id="CP018477">
    <property type="protein sequence ID" value="ASV76094.1"/>
    <property type="molecule type" value="Genomic_DNA"/>
</dbReference>